<dbReference type="EMBL" id="CM043792">
    <property type="protein sequence ID" value="KAI4822882.1"/>
    <property type="molecule type" value="Genomic_DNA"/>
</dbReference>
<protein>
    <submittedName>
        <fullName evidence="1">Uncharacterized protein</fullName>
    </submittedName>
</protein>
<dbReference type="Proteomes" id="UP001057452">
    <property type="component" value="Chromosome 8"/>
</dbReference>
<gene>
    <name evidence="1" type="ORF">KUCAC02_008407</name>
</gene>
<name>A0ACB9XAF8_CHAAC</name>
<evidence type="ECO:0000313" key="1">
    <source>
        <dbReference type="EMBL" id="KAI4822882.1"/>
    </source>
</evidence>
<proteinExistence type="predicted"/>
<keyword evidence="2" id="KW-1185">Reference proteome</keyword>
<comment type="caution">
    <text evidence="1">The sequence shown here is derived from an EMBL/GenBank/DDBJ whole genome shotgun (WGS) entry which is preliminary data.</text>
</comment>
<organism evidence="1 2">
    <name type="scientific">Chaenocephalus aceratus</name>
    <name type="common">Blackfin icefish</name>
    <name type="synonym">Chaenichthys aceratus</name>
    <dbReference type="NCBI Taxonomy" id="36190"/>
    <lineage>
        <taxon>Eukaryota</taxon>
        <taxon>Metazoa</taxon>
        <taxon>Chordata</taxon>
        <taxon>Craniata</taxon>
        <taxon>Vertebrata</taxon>
        <taxon>Euteleostomi</taxon>
        <taxon>Actinopterygii</taxon>
        <taxon>Neopterygii</taxon>
        <taxon>Teleostei</taxon>
        <taxon>Neoteleostei</taxon>
        <taxon>Acanthomorphata</taxon>
        <taxon>Eupercaria</taxon>
        <taxon>Perciformes</taxon>
        <taxon>Notothenioidei</taxon>
        <taxon>Channichthyidae</taxon>
        <taxon>Chaenocephalus</taxon>
    </lineage>
</organism>
<reference evidence="1" key="1">
    <citation type="submission" date="2022-05" db="EMBL/GenBank/DDBJ databases">
        <title>Chromosome-level genome of Chaenocephalus aceratus.</title>
        <authorList>
            <person name="Park H."/>
        </authorList>
    </citation>
    <scope>NUCLEOTIDE SEQUENCE</scope>
    <source>
        <strain evidence="1">KU_202001</strain>
    </source>
</reference>
<sequence>MEEMKRRCQDPHFTAGLLAMAKQSHVLRSKPSKLLSAFHSFGNSGSLTSIRAAIFKAGCQTSRPDD</sequence>
<evidence type="ECO:0000313" key="2">
    <source>
        <dbReference type="Proteomes" id="UP001057452"/>
    </source>
</evidence>
<accession>A0ACB9XAF8</accession>